<dbReference type="EMBL" id="JABSTQ010007612">
    <property type="protein sequence ID" value="KAG0435462.1"/>
    <property type="molecule type" value="Genomic_DNA"/>
</dbReference>
<dbReference type="Proteomes" id="UP000805193">
    <property type="component" value="Unassembled WGS sequence"/>
</dbReference>
<evidence type="ECO:0000313" key="2">
    <source>
        <dbReference type="Proteomes" id="UP000805193"/>
    </source>
</evidence>
<sequence>MCEPQGGAPARIFERAHSIVDDLLDEINDTLNPARRYSVDSDVCTDCSLVSVFADDVRGTATSARDDLRMFSRSQLSLK</sequence>
<comment type="caution">
    <text evidence="1">The sequence shown here is derived from an EMBL/GenBank/DDBJ whole genome shotgun (WGS) entry which is preliminary data.</text>
</comment>
<accession>A0AC60QP64</accession>
<protein>
    <submittedName>
        <fullName evidence="1">Uncharacterized protein</fullName>
    </submittedName>
</protein>
<gene>
    <name evidence="1" type="ORF">HPB47_018469</name>
</gene>
<proteinExistence type="predicted"/>
<organism evidence="1 2">
    <name type="scientific">Ixodes persulcatus</name>
    <name type="common">Taiga tick</name>
    <dbReference type="NCBI Taxonomy" id="34615"/>
    <lineage>
        <taxon>Eukaryota</taxon>
        <taxon>Metazoa</taxon>
        <taxon>Ecdysozoa</taxon>
        <taxon>Arthropoda</taxon>
        <taxon>Chelicerata</taxon>
        <taxon>Arachnida</taxon>
        <taxon>Acari</taxon>
        <taxon>Parasitiformes</taxon>
        <taxon>Ixodida</taxon>
        <taxon>Ixodoidea</taxon>
        <taxon>Ixodidae</taxon>
        <taxon>Ixodinae</taxon>
        <taxon>Ixodes</taxon>
    </lineage>
</organism>
<evidence type="ECO:0000313" key="1">
    <source>
        <dbReference type="EMBL" id="KAG0435462.1"/>
    </source>
</evidence>
<name>A0AC60QP64_IXOPE</name>
<feature type="non-terminal residue" evidence="1">
    <location>
        <position position="79"/>
    </location>
</feature>
<keyword evidence="2" id="KW-1185">Reference proteome</keyword>
<reference evidence="1 2" key="1">
    <citation type="journal article" date="2020" name="Cell">
        <title>Large-Scale Comparative Analyses of Tick Genomes Elucidate Their Genetic Diversity and Vector Capacities.</title>
        <authorList>
            <consortium name="Tick Genome and Microbiome Consortium (TIGMIC)"/>
            <person name="Jia N."/>
            <person name="Wang J."/>
            <person name="Shi W."/>
            <person name="Du L."/>
            <person name="Sun Y."/>
            <person name="Zhan W."/>
            <person name="Jiang J.F."/>
            <person name="Wang Q."/>
            <person name="Zhang B."/>
            <person name="Ji P."/>
            <person name="Bell-Sakyi L."/>
            <person name="Cui X.M."/>
            <person name="Yuan T.T."/>
            <person name="Jiang B.G."/>
            <person name="Yang W.F."/>
            <person name="Lam T.T."/>
            <person name="Chang Q.C."/>
            <person name="Ding S.J."/>
            <person name="Wang X.J."/>
            <person name="Zhu J.G."/>
            <person name="Ruan X.D."/>
            <person name="Zhao L."/>
            <person name="Wei J.T."/>
            <person name="Ye R.Z."/>
            <person name="Que T.C."/>
            <person name="Du C.H."/>
            <person name="Zhou Y.H."/>
            <person name="Cheng J.X."/>
            <person name="Dai P.F."/>
            <person name="Guo W.B."/>
            <person name="Han X.H."/>
            <person name="Huang E.J."/>
            <person name="Li L.F."/>
            <person name="Wei W."/>
            <person name="Gao Y.C."/>
            <person name="Liu J.Z."/>
            <person name="Shao H.Z."/>
            <person name="Wang X."/>
            <person name="Wang C.C."/>
            <person name="Yang T.C."/>
            <person name="Huo Q.B."/>
            <person name="Li W."/>
            <person name="Chen H.Y."/>
            <person name="Chen S.E."/>
            <person name="Zhou L.G."/>
            <person name="Ni X.B."/>
            <person name="Tian J.H."/>
            <person name="Sheng Y."/>
            <person name="Liu T."/>
            <person name="Pan Y.S."/>
            <person name="Xia L.Y."/>
            <person name="Li J."/>
            <person name="Zhao F."/>
            <person name="Cao W.C."/>
        </authorList>
    </citation>
    <scope>NUCLEOTIDE SEQUENCE [LARGE SCALE GENOMIC DNA]</scope>
    <source>
        <strain evidence="1">Iper-2018</strain>
    </source>
</reference>